<keyword evidence="5 13" id="KW-0732">Signal</keyword>
<feature type="transmembrane region" description="Helical" evidence="12">
    <location>
        <begin position="648"/>
        <end position="670"/>
    </location>
</feature>
<feature type="transmembrane region" description="Helical" evidence="12">
    <location>
        <begin position="333"/>
        <end position="351"/>
    </location>
</feature>
<feature type="transmembrane region" description="Helical" evidence="12">
    <location>
        <begin position="1142"/>
        <end position="1160"/>
    </location>
</feature>
<keyword evidence="16" id="KW-1185">Reference proteome</keyword>
<evidence type="ECO:0000256" key="8">
    <source>
        <dbReference type="ARBA" id="ARBA00023136"/>
    </source>
</evidence>
<evidence type="ECO:0000256" key="7">
    <source>
        <dbReference type="ARBA" id="ARBA00023055"/>
    </source>
</evidence>
<evidence type="ECO:0000313" key="15">
    <source>
        <dbReference type="EMBL" id="CAK1543065.1"/>
    </source>
</evidence>
<feature type="transmembrane region" description="Helical" evidence="12">
    <location>
        <begin position="1180"/>
        <end position="1200"/>
    </location>
</feature>
<comment type="similarity">
    <text evidence="2">Belongs to the patched family.</text>
</comment>
<dbReference type="EMBL" id="CAVLEF010000004">
    <property type="protein sequence ID" value="CAK1543065.1"/>
    <property type="molecule type" value="Genomic_DNA"/>
</dbReference>
<proteinExistence type="inferred from homology"/>
<evidence type="ECO:0000256" key="4">
    <source>
        <dbReference type="ARBA" id="ARBA00022692"/>
    </source>
</evidence>
<evidence type="ECO:0000256" key="11">
    <source>
        <dbReference type="ARBA" id="ARBA00034049"/>
    </source>
</evidence>
<dbReference type="GO" id="GO:0015918">
    <property type="term" value="P:sterol transport"/>
    <property type="evidence" value="ECO:0007669"/>
    <property type="project" value="TreeGrafter"/>
</dbReference>
<comment type="caution">
    <text evidence="15">The sequence shown here is derived from an EMBL/GenBank/DDBJ whole genome shotgun (WGS) entry which is preliminary data.</text>
</comment>
<evidence type="ECO:0000259" key="14">
    <source>
        <dbReference type="PROSITE" id="PS50156"/>
    </source>
</evidence>
<evidence type="ECO:0000256" key="3">
    <source>
        <dbReference type="ARBA" id="ARBA00022448"/>
    </source>
</evidence>
<dbReference type="AlphaFoldDB" id="A0AAV1J0V3"/>
<keyword evidence="10" id="KW-0325">Glycoprotein</keyword>
<feature type="transmembrane region" description="Helical" evidence="12">
    <location>
        <begin position="268"/>
        <end position="292"/>
    </location>
</feature>
<evidence type="ECO:0000256" key="9">
    <source>
        <dbReference type="ARBA" id="ARBA00023157"/>
    </source>
</evidence>
<dbReference type="GO" id="GO:0005886">
    <property type="term" value="C:plasma membrane"/>
    <property type="evidence" value="ECO:0007669"/>
    <property type="project" value="TreeGrafter"/>
</dbReference>
<gene>
    <name evidence="15" type="ORF">LNINA_LOCUS2905</name>
</gene>
<feature type="transmembrane region" description="Helical" evidence="12">
    <location>
        <begin position="1110"/>
        <end position="1130"/>
    </location>
</feature>
<organism evidence="15 16">
    <name type="scientific">Leptosia nina</name>
    <dbReference type="NCBI Taxonomy" id="320188"/>
    <lineage>
        <taxon>Eukaryota</taxon>
        <taxon>Metazoa</taxon>
        <taxon>Ecdysozoa</taxon>
        <taxon>Arthropoda</taxon>
        <taxon>Hexapoda</taxon>
        <taxon>Insecta</taxon>
        <taxon>Pterygota</taxon>
        <taxon>Neoptera</taxon>
        <taxon>Endopterygota</taxon>
        <taxon>Lepidoptera</taxon>
        <taxon>Glossata</taxon>
        <taxon>Ditrysia</taxon>
        <taxon>Papilionoidea</taxon>
        <taxon>Pieridae</taxon>
        <taxon>Pierinae</taxon>
        <taxon>Leptosia</taxon>
    </lineage>
</organism>
<feature type="transmembrane region" description="Helical" evidence="12">
    <location>
        <begin position="585"/>
        <end position="606"/>
    </location>
</feature>
<evidence type="ECO:0000256" key="12">
    <source>
        <dbReference type="SAM" id="Phobius"/>
    </source>
</evidence>
<feature type="signal peptide" evidence="13">
    <location>
        <begin position="1"/>
        <end position="19"/>
    </location>
</feature>
<dbReference type="Pfam" id="PF16414">
    <property type="entry name" value="NPC1_N"/>
    <property type="match status" value="1"/>
</dbReference>
<evidence type="ECO:0000256" key="5">
    <source>
        <dbReference type="ARBA" id="ARBA00022729"/>
    </source>
</evidence>
<evidence type="ECO:0000256" key="13">
    <source>
        <dbReference type="SAM" id="SignalP"/>
    </source>
</evidence>
<dbReference type="Pfam" id="PF22314">
    <property type="entry name" value="NPC1_MLD"/>
    <property type="match status" value="1"/>
</dbReference>
<dbReference type="InterPro" id="IPR053956">
    <property type="entry name" value="NPC1_MLD"/>
</dbReference>
<dbReference type="PANTHER" id="PTHR45727:SF2">
    <property type="entry name" value="NPC INTRACELLULAR CHOLESTEROL TRANSPORTER 1"/>
    <property type="match status" value="1"/>
</dbReference>
<feature type="transmembrane region" description="Helical" evidence="12">
    <location>
        <begin position="1212"/>
        <end position="1234"/>
    </location>
</feature>
<dbReference type="PROSITE" id="PS50156">
    <property type="entry name" value="SSD"/>
    <property type="match status" value="1"/>
</dbReference>
<feature type="transmembrane region" description="Helical" evidence="12">
    <location>
        <begin position="711"/>
        <end position="730"/>
    </location>
</feature>
<keyword evidence="9" id="KW-1015">Disulfide bond</keyword>
<keyword evidence="7" id="KW-0445">Lipid transport</keyword>
<feature type="chain" id="PRO_5043337204" description="SSD domain-containing protein" evidence="13">
    <location>
        <begin position="20"/>
        <end position="1241"/>
    </location>
</feature>
<evidence type="ECO:0000313" key="16">
    <source>
        <dbReference type="Proteomes" id="UP001497472"/>
    </source>
</evidence>
<keyword evidence="8 12" id="KW-0472">Membrane</keyword>
<dbReference type="Gene3D" id="1.20.1640.10">
    <property type="entry name" value="Multidrug efflux transporter AcrB transmembrane domain"/>
    <property type="match status" value="2"/>
</dbReference>
<dbReference type="Proteomes" id="UP001497472">
    <property type="component" value="Unassembled WGS sequence"/>
</dbReference>
<dbReference type="InterPro" id="IPR000731">
    <property type="entry name" value="SSD"/>
</dbReference>
<feature type="transmembrane region" description="Helical" evidence="12">
    <location>
        <begin position="1084"/>
        <end position="1104"/>
    </location>
</feature>
<reference evidence="15 16" key="1">
    <citation type="submission" date="2023-11" db="EMBL/GenBank/DDBJ databases">
        <authorList>
            <person name="Okamura Y."/>
        </authorList>
    </citation>
    <scope>NUCLEOTIDE SEQUENCE [LARGE SCALE GENOMIC DNA]</scope>
</reference>
<dbReference type="Pfam" id="PF12349">
    <property type="entry name" value="Sterol-sensing"/>
    <property type="match status" value="1"/>
</dbReference>
<evidence type="ECO:0000256" key="10">
    <source>
        <dbReference type="ARBA" id="ARBA00023180"/>
    </source>
</evidence>
<keyword evidence="6 12" id="KW-1133">Transmembrane helix</keyword>
<comment type="catalytic activity">
    <reaction evidence="11">
        <text>cholesterol(in) = cholesterol(out)</text>
        <dbReference type="Rhea" id="RHEA:39747"/>
        <dbReference type="ChEBI" id="CHEBI:16113"/>
    </reaction>
</comment>
<feature type="transmembrane region" description="Helical" evidence="12">
    <location>
        <begin position="618"/>
        <end position="642"/>
    </location>
</feature>
<dbReference type="InterPro" id="IPR032190">
    <property type="entry name" value="NPC1_N"/>
</dbReference>
<evidence type="ECO:0000256" key="6">
    <source>
        <dbReference type="ARBA" id="ARBA00022989"/>
    </source>
</evidence>
<dbReference type="PANTHER" id="PTHR45727">
    <property type="entry name" value="NPC INTRACELLULAR CHOLESTEROL TRANSPORTER 1"/>
    <property type="match status" value="1"/>
</dbReference>
<feature type="transmembrane region" description="Helical" evidence="12">
    <location>
        <begin position="736"/>
        <end position="761"/>
    </location>
</feature>
<accession>A0AAV1J0V3</accession>
<keyword evidence="4 12" id="KW-0812">Transmembrane</keyword>
<dbReference type="InterPro" id="IPR053958">
    <property type="entry name" value="HMGCR/SNAP/NPC1-like_SSD"/>
</dbReference>
<dbReference type="GO" id="GO:0015485">
    <property type="term" value="F:cholesterol binding"/>
    <property type="evidence" value="ECO:0007669"/>
    <property type="project" value="TreeGrafter"/>
</dbReference>
<evidence type="ECO:0000256" key="2">
    <source>
        <dbReference type="ARBA" id="ARBA00005585"/>
    </source>
</evidence>
<dbReference type="GO" id="GO:0042632">
    <property type="term" value="P:cholesterol homeostasis"/>
    <property type="evidence" value="ECO:0007669"/>
    <property type="project" value="TreeGrafter"/>
</dbReference>
<keyword evidence="3" id="KW-0813">Transport</keyword>
<feature type="transmembrane region" description="Helical" evidence="12">
    <location>
        <begin position="816"/>
        <end position="835"/>
    </location>
</feature>
<name>A0AAV1J0V3_9NEOP</name>
<dbReference type="SUPFAM" id="SSF82866">
    <property type="entry name" value="Multidrug efflux transporter AcrB transmembrane domain"/>
    <property type="match status" value="2"/>
</dbReference>
<comment type="subcellular location">
    <subcellularLocation>
        <location evidence="1">Membrane</location>
        <topology evidence="1">Multi-pass membrane protein</topology>
    </subcellularLocation>
</comment>
<feature type="domain" description="SSD" evidence="14">
    <location>
        <begin position="584"/>
        <end position="761"/>
    </location>
</feature>
<sequence length="1241" mass="139626">MKCYLLLCTVVCVLSSVAARCVMRGDCTDTNGNIKPCAVDEEPKSILSNLTSTDRDRIFDHLIKRCPHLVYDEDGNQLEDDQILTCCDPVQIERFSQSMLMSDTVLGRCPVCLKNFGRQICELNCSPDQARFVNVNTERNNEGTVFVNEVNYRLHHDFMINAFQSCSEVVVPQSGMPAINLMCGNAPVCDADAWLGYTGDPDNNPFVSLRVNFLRVNSTEDSMNVRAPLCEETQEGDLPCSCMDCSANCPAGEIYVPPICTVLSINCISFSIAITFGVISVTVFVVLALFEYKRKARNINKKAPNEVNEINAITRGFQSIFEKIGIFSSSNPIMLFMFTSWVVFAMIFGLAQLQLTSNPLELWSDPNSVSRINLNYFNSRFGPFYRAAQIYLTMKGLEPFQVGNKTYGPAFRVEAIEELIKLEDAIMNIGRDVEGAVRLENVCYAPLRKRGDEQKITDCVSMSVSAYIPGRVVNNNTYLSSIQNCLNNYLSLSCLQSWGGGADPELALGGFVDKNYFDAHTLLINFPISNHLLKQDLKPVLEWEQKFIDLMHDYEQNWKSDFVDVAFAAERSIEDEITRISQAEIVPVAISYVLMFLYVIFALGNLRRLKTFFLDSKITVAITSIVVVLLAIFCAMGLLGYIKVTVTLLAINVIPFFILSVGIDNVFLMINSLHYIQTNLDKFEDYKEDMSFDKKRSYIFGKMMKNEGPSMFVSSLTQITCFAIGSIANFPAVRSFAIFASVSLAFLFVFQITAIIGILSLDYKRSIQNRFDLLCCVQRKILNDEDPLHSETPYESVTQKLMEPYSKFILNWRVKVIVAIIFMVFLSCCVVMIPHIEVGLDQNLALPTDSYVYKYLNAVNEILQLGPPVFFVLKSGLNFSNPEHQNVICGGQMCRDDSLTMQLFLAAQQKDTTYMGRMSNSWLDDFFDWASSPNLCCKYNTTDGSFCPSTATESECEFCTIPRSEYANGLRPGSEGFDRYFPFFLQDAPTDTCNKGGLASYYSNVNYVLDSEGRATVHDTNFMAYHTSLKTSHDYISAVKYGYEISENITHAIKKHTGQDVEVFAYSVFYVFYSQYLTAWGDTFVSLGYCLLGAFVINLLATGFNFMTTIAMMFTVVMVVLDMMGIMYMWNIQLNAVSCTNLIVAIGITVEFCSHLAYAYNTSSRPPSERVADAIVKVGATIITGITFTNIPIVVLAFSYTEIIEVFFFRMLFSLVILGFLHGFVFFPVLLSYLNNLKYKI</sequence>
<protein>
    <recommendedName>
        <fullName evidence="14">SSD domain-containing protein</fullName>
    </recommendedName>
</protein>
<dbReference type="GO" id="GO:0030299">
    <property type="term" value="P:intestinal cholesterol absorption"/>
    <property type="evidence" value="ECO:0007669"/>
    <property type="project" value="TreeGrafter"/>
</dbReference>
<evidence type="ECO:0000256" key="1">
    <source>
        <dbReference type="ARBA" id="ARBA00004141"/>
    </source>
</evidence>